<dbReference type="GO" id="GO:0005789">
    <property type="term" value="C:endoplasmic reticulum membrane"/>
    <property type="evidence" value="ECO:0007669"/>
    <property type="project" value="TreeGrafter"/>
</dbReference>
<keyword evidence="1" id="KW-1133">Transmembrane helix</keyword>
<protein>
    <submittedName>
        <fullName evidence="2">Uncharacterized protein</fullName>
    </submittedName>
</protein>
<evidence type="ECO:0000313" key="2">
    <source>
        <dbReference type="EMBL" id="TVY38672.1"/>
    </source>
</evidence>
<dbReference type="InterPro" id="IPR019433">
    <property type="entry name" value="GPI_ManTrfase_II_coact_Pga1"/>
</dbReference>
<keyword evidence="1" id="KW-0812">Transmembrane</keyword>
<dbReference type="AlphaFoldDB" id="A0A8H8RN65"/>
<dbReference type="GO" id="GO:0000030">
    <property type="term" value="F:mannosyltransferase activity"/>
    <property type="evidence" value="ECO:0007669"/>
    <property type="project" value="TreeGrafter"/>
</dbReference>
<evidence type="ECO:0000313" key="3">
    <source>
        <dbReference type="Proteomes" id="UP000443090"/>
    </source>
</evidence>
<accession>A0A8H8RN65</accession>
<dbReference type="GO" id="GO:0031501">
    <property type="term" value="C:mannosyltransferase complex"/>
    <property type="evidence" value="ECO:0007669"/>
    <property type="project" value="TreeGrafter"/>
</dbReference>
<dbReference type="OrthoDB" id="3360032at2759"/>
<gene>
    <name evidence="2" type="ORF">LOCC1_G004863</name>
</gene>
<reference evidence="2 3" key="1">
    <citation type="submission" date="2018-05" db="EMBL/GenBank/DDBJ databases">
        <title>Genome sequencing and assembly of the regulated plant pathogen Lachnellula willkommii and related sister species for the development of diagnostic species identification markers.</title>
        <authorList>
            <person name="Giroux E."/>
            <person name="Bilodeau G."/>
        </authorList>
    </citation>
    <scope>NUCLEOTIDE SEQUENCE [LARGE SCALE GENOMIC DNA]</scope>
    <source>
        <strain evidence="2 3">CBS 160.35</strain>
    </source>
</reference>
<comment type="caution">
    <text evidence="2">The sequence shown here is derived from an EMBL/GenBank/DDBJ whole genome shotgun (WGS) entry which is preliminary data.</text>
</comment>
<keyword evidence="3" id="KW-1185">Reference proteome</keyword>
<dbReference type="GO" id="GO:0006506">
    <property type="term" value="P:GPI anchor biosynthetic process"/>
    <property type="evidence" value="ECO:0007669"/>
    <property type="project" value="TreeGrafter"/>
</dbReference>
<keyword evidence="1" id="KW-0472">Membrane</keyword>
<dbReference type="EMBL" id="QGMI01000584">
    <property type="protein sequence ID" value="TVY38672.1"/>
    <property type="molecule type" value="Genomic_DNA"/>
</dbReference>
<evidence type="ECO:0000256" key="1">
    <source>
        <dbReference type="SAM" id="Phobius"/>
    </source>
</evidence>
<proteinExistence type="predicted"/>
<sequence>MEGKISAKVLPGLGGGWRGGLEVECTALGYASKLLLSDVVWFGGWKIYLRHDSIRDISRHNVCTISANTEKAIFLGPSSLQVPVEHPTLEDLNLEALSPQHWTLRTHIRAAFPTDSAKHGQASWYLLHRLEDGRRYEVRICWAATQPTSFRLETYDLPTVFENPELITSLAQYSEGRQYGPTQIADEPPSISRPTAKRDPDDLSSTLFLQVFAAADYYTTNKTIMNNVPPVFVDIILDPFIFNVFPRSLLPTAAYIVLLAIGGWYLAKYVGSWFDNLAKQDANKEKKKI</sequence>
<feature type="transmembrane region" description="Helical" evidence="1">
    <location>
        <begin position="249"/>
        <end position="267"/>
    </location>
</feature>
<organism evidence="2 3">
    <name type="scientific">Lachnellula occidentalis</name>
    <dbReference type="NCBI Taxonomy" id="215460"/>
    <lineage>
        <taxon>Eukaryota</taxon>
        <taxon>Fungi</taxon>
        <taxon>Dikarya</taxon>
        <taxon>Ascomycota</taxon>
        <taxon>Pezizomycotina</taxon>
        <taxon>Leotiomycetes</taxon>
        <taxon>Helotiales</taxon>
        <taxon>Lachnaceae</taxon>
        <taxon>Lachnellula</taxon>
    </lineage>
</organism>
<dbReference type="Proteomes" id="UP000443090">
    <property type="component" value="Unassembled WGS sequence"/>
</dbReference>
<dbReference type="Pfam" id="PF10333">
    <property type="entry name" value="Pga1"/>
    <property type="match status" value="1"/>
</dbReference>
<dbReference type="PANTHER" id="PTHR28022:SF1">
    <property type="entry name" value="GPI MANNOSYLTRANSFERASE 2 SUBUNIT PGA1"/>
    <property type="match status" value="1"/>
</dbReference>
<name>A0A8H8RN65_9HELO</name>
<dbReference type="PANTHER" id="PTHR28022">
    <property type="entry name" value="GPI MANNOSYLTRANSFERASE 2 SUBUNIT PGA1"/>
    <property type="match status" value="1"/>
</dbReference>